<evidence type="ECO:0000313" key="3">
    <source>
        <dbReference type="Proteomes" id="UP000295680"/>
    </source>
</evidence>
<dbReference type="Proteomes" id="UP000295680">
    <property type="component" value="Unassembled WGS sequence"/>
</dbReference>
<evidence type="ECO:0000259" key="1">
    <source>
        <dbReference type="Pfam" id="PF12680"/>
    </source>
</evidence>
<proteinExistence type="predicted"/>
<dbReference type="Gene3D" id="3.10.450.50">
    <property type="match status" value="1"/>
</dbReference>
<keyword evidence="3" id="KW-1185">Reference proteome</keyword>
<name>A0A4R2J6X4_9PSEU</name>
<gene>
    <name evidence="2" type="ORF">EV192_11227</name>
</gene>
<sequence>MSEDLLEIGRNFFYSMIGQDWPTVRALITDDIVWTMPGTSRISGTVQGKDAVVERVKRVAAAGVRLPRIELRHMLVGETTVMVFLYNKAVADDGREIDEHLASIYHIRNDKVVAIDTLVTDVDGINAFFI</sequence>
<reference evidence="2 3" key="1">
    <citation type="submission" date="2019-03" db="EMBL/GenBank/DDBJ databases">
        <title>Genomic Encyclopedia of Type Strains, Phase IV (KMG-IV): sequencing the most valuable type-strain genomes for metagenomic binning, comparative biology and taxonomic classification.</title>
        <authorList>
            <person name="Goeker M."/>
        </authorList>
    </citation>
    <scope>NUCLEOTIDE SEQUENCE [LARGE SCALE GENOMIC DNA]</scope>
    <source>
        <strain evidence="2 3">DSM 45934</strain>
    </source>
</reference>
<dbReference type="SUPFAM" id="SSF54427">
    <property type="entry name" value="NTF2-like"/>
    <property type="match status" value="1"/>
</dbReference>
<dbReference type="RefSeq" id="WP_132124242.1">
    <property type="nucleotide sequence ID" value="NZ_SLWS01000012.1"/>
</dbReference>
<organism evidence="2 3">
    <name type="scientific">Actinocrispum wychmicini</name>
    <dbReference type="NCBI Taxonomy" id="1213861"/>
    <lineage>
        <taxon>Bacteria</taxon>
        <taxon>Bacillati</taxon>
        <taxon>Actinomycetota</taxon>
        <taxon>Actinomycetes</taxon>
        <taxon>Pseudonocardiales</taxon>
        <taxon>Pseudonocardiaceae</taxon>
        <taxon>Actinocrispum</taxon>
    </lineage>
</organism>
<dbReference type="EMBL" id="SLWS01000012">
    <property type="protein sequence ID" value="TCO52296.1"/>
    <property type="molecule type" value="Genomic_DNA"/>
</dbReference>
<evidence type="ECO:0000313" key="2">
    <source>
        <dbReference type="EMBL" id="TCO52296.1"/>
    </source>
</evidence>
<dbReference type="InterPro" id="IPR032710">
    <property type="entry name" value="NTF2-like_dom_sf"/>
</dbReference>
<feature type="domain" description="SnoaL-like" evidence="1">
    <location>
        <begin position="12"/>
        <end position="114"/>
    </location>
</feature>
<accession>A0A4R2J6X4</accession>
<dbReference type="AlphaFoldDB" id="A0A4R2J6X4"/>
<dbReference type="Pfam" id="PF12680">
    <property type="entry name" value="SnoaL_2"/>
    <property type="match status" value="1"/>
</dbReference>
<protein>
    <recommendedName>
        <fullName evidence="1">SnoaL-like domain-containing protein</fullName>
    </recommendedName>
</protein>
<comment type="caution">
    <text evidence="2">The sequence shown here is derived from an EMBL/GenBank/DDBJ whole genome shotgun (WGS) entry which is preliminary data.</text>
</comment>
<dbReference type="OrthoDB" id="5176305at2"/>
<dbReference type="InterPro" id="IPR037401">
    <property type="entry name" value="SnoaL-like"/>
</dbReference>